<dbReference type="PaxDb" id="411902-CLOBOL_03089"/>
<reference evidence="1 2" key="1">
    <citation type="submission" date="2007-08" db="EMBL/GenBank/DDBJ databases">
        <authorList>
            <person name="Fulton L."/>
            <person name="Clifton S."/>
            <person name="Fulton B."/>
            <person name="Xu J."/>
            <person name="Minx P."/>
            <person name="Pepin K.H."/>
            <person name="Johnson M."/>
            <person name="Thiruvilangam P."/>
            <person name="Bhonagiri V."/>
            <person name="Nash W.E."/>
            <person name="Mardis E.R."/>
            <person name="Wilson R.K."/>
        </authorList>
    </citation>
    <scope>NUCLEOTIDE SEQUENCE [LARGE SCALE GENOMIC DNA]</scope>
    <source>
        <strain evidence="2">ATCC BAA-613 / DSM 15670 / CCUG 46953 / JCM 12243 / WAL 16351</strain>
    </source>
</reference>
<dbReference type="EMBL" id="ABCC02000029">
    <property type="protein sequence ID" value="EDP16326.1"/>
    <property type="molecule type" value="Genomic_DNA"/>
</dbReference>
<dbReference type="AlphaFoldDB" id="A8RRT6"/>
<dbReference type="Proteomes" id="UP000005396">
    <property type="component" value="Unassembled WGS sequence"/>
</dbReference>
<sequence>MIDSFIILIFNLGIVVGCYKNKRDIRSFMNVSGPEPFRRPSA</sequence>
<reference evidence="1 2" key="2">
    <citation type="submission" date="2007-09" db="EMBL/GenBank/DDBJ databases">
        <title>Draft genome sequence of Clostridium bolteae (ATCC BAA-613).</title>
        <authorList>
            <person name="Sudarsanam P."/>
            <person name="Ley R."/>
            <person name="Guruge J."/>
            <person name="Turnbaugh P.J."/>
            <person name="Mahowald M."/>
            <person name="Liep D."/>
            <person name="Gordon J."/>
        </authorList>
    </citation>
    <scope>NUCLEOTIDE SEQUENCE [LARGE SCALE GENOMIC DNA]</scope>
    <source>
        <strain evidence="2">ATCC BAA-613 / DSM 15670 / CCUG 46953 / JCM 12243 / WAL 16351</strain>
    </source>
</reference>
<accession>A8RRT6</accession>
<gene>
    <name evidence="1" type="ORF">CLOBOL_03089</name>
</gene>
<comment type="caution">
    <text evidence="1">The sequence shown here is derived from an EMBL/GenBank/DDBJ whole genome shotgun (WGS) entry which is preliminary data.</text>
</comment>
<protein>
    <submittedName>
        <fullName evidence="1">Uncharacterized protein</fullName>
    </submittedName>
</protein>
<dbReference type="HOGENOM" id="CLU_3249435_0_0_9"/>
<proteinExistence type="predicted"/>
<name>A8RRT6_ENTBW</name>
<organism evidence="1 2">
    <name type="scientific">Enterocloster bolteae (strain ATCC BAA-613 / DSM 15670 / CCUG 46953 / JCM 12243 / WAL 16351)</name>
    <name type="common">Clostridium bolteae</name>
    <dbReference type="NCBI Taxonomy" id="411902"/>
    <lineage>
        <taxon>Bacteria</taxon>
        <taxon>Bacillati</taxon>
        <taxon>Bacillota</taxon>
        <taxon>Clostridia</taxon>
        <taxon>Lachnospirales</taxon>
        <taxon>Lachnospiraceae</taxon>
        <taxon>Enterocloster</taxon>
    </lineage>
</organism>
<evidence type="ECO:0000313" key="2">
    <source>
        <dbReference type="Proteomes" id="UP000005396"/>
    </source>
</evidence>
<evidence type="ECO:0000313" key="1">
    <source>
        <dbReference type="EMBL" id="EDP16326.1"/>
    </source>
</evidence>